<dbReference type="Proteomes" id="UP000790347">
    <property type="component" value="Unassembled WGS sequence"/>
</dbReference>
<proteinExistence type="predicted"/>
<dbReference type="EMBL" id="ASGP02000002">
    <property type="protein sequence ID" value="KAH9520679.1"/>
    <property type="molecule type" value="Genomic_DNA"/>
</dbReference>
<reference evidence="1" key="1">
    <citation type="submission" date="2013-05" db="EMBL/GenBank/DDBJ databases">
        <authorList>
            <person name="Yim A.K.Y."/>
            <person name="Chan T.F."/>
            <person name="Ji K.M."/>
            <person name="Liu X.Y."/>
            <person name="Zhou J.W."/>
            <person name="Li R.Q."/>
            <person name="Yang K.Y."/>
            <person name="Li J."/>
            <person name="Li M."/>
            <person name="Law P.T.W."/>
            <person name="Wu Y.L."/>
            <person name="Cai Z.L."/>
            <person name="Qin H."/>
            <person name="Bao Y."/>
            <person name="Leung R.K.K."/>
            <person name="Ng P.K.S."/>
            <person name="Zou J."/>
            <person name="Zhong X.J."/>
            <person name="Ran P.X."/>
            <person name="Zhong N.S."/>
            <person name="Liu Z.G."/>
            <person name="Tsui S.K.W."/>
        </authorList>
    </citation>
    <scope>NUCLEOTIDE SEQUENCE</scope>
    <source>
        <strain evidence="1">Derf</strain>
        <tissue evidence="1">Whole organism</tissue>
    </source>
</reference>
<sequence>MNTLKLLSSSNRMVIMANNRSIQSTKRIMINNLLLIRRHHLSLLPLSSFSIFHSNNNNFLSNYGSLLSNPIYDYNKRKHCDFHSRPLSSTFTPIKSIRFKTTMRNVAVEDVHSSMNMDVSMPMIKTIDMVNSSPMIKRPAYYRQEMLNEYPFLLLASTILPSSLKNDSINVQTESQSFFHDIAAKCSDENFMSQMNLLLNDNCSRQQLLTKLRLLCNYNPNFLRFLIYDNRDSLSLFCNNFEHQKDLRILENFFWAYYQVYNHNLNGLIAMMMMNVIHHSKNCFNHWFPSASVSLAWDSLFEDKLLFDMAICFDLIGCAIELHDWIVINERSKINEYHHLKQKFTNILVLTGDYCFVRMLAISVLFYDVNLLNCLVNGQLWHVAGEFSSFDVKYSSGNYSNDNYSVISNDVDKIIEQFEHRILTADSERPSSSLWDGSSWSMLGVNRLLSYCYMTSGYQLSHFIAKMFHKYGLNDDAQKFAMEFGHNLGIAIKLFNLSDNSLKSLDVKMINDVNKFDDVPIDIKRQLFEHYIDKTKNLLDEHIIQRRRQQQQQQQESTQLSDRSMIFIDLFKQYLDQLKISSNK</sequence>
<keyword evidence="2" id="KW-1185">Reference proteome</keyword>
<dbReference type="AlphaFoldDB" id="A0A922I5Z0"/>
<evidence type="ECO:0000313" key="2">
    <source>
        <dbReference type="Proteomes" id="UP000790347"/>
    </source>
</evidence>
<gene>
    <name evidence="1" type="ORF">DERF_004374</name>
</gene>
<organism evidence="1 2">
    <name type="scientific">Dermatophagoides farinae</name>
    <name type="common">American house dust mite</name>
    <dbReference type="NCBI Taxonomy" id="6954"/>
    <lineage>
        <taxon>Eukaryota</taxon>
        <taxon>Metazoa</taxon>
        <taxon>Ecdysozoa</taxon>
        <taxon>Arthropoda</taxon>
        <taxon>Chelicerata</taxon>
        <taxon>Arachnida</taxon>
        <taxon>Acari</taxon>
        <taxon>Acariformes</taxon>
        <taxon>Sarcoptiformes</taxon>
        <taxon>Astigmata</taxon>
        <taxon>Psoroptidia</taxon>
        <taxon>Analgoidea</taxon>
        <taxon>Pyroglyphidae</taxon>
        <taxon>Dermatophagoidinae</taxon>
        <taxon>Dermatophagoides</taxon>
    </lineage>
</organism>
<accession>A0A922I5Z0</accession>
<comment type="caution">
    <text evidence="1">The sequence shown here is derived from an EMBL/GenBank/DDBJ whole genome shotgun (WGS) entry which is preliminary data.</text>
</comment>
<reference evidence="1" key="2">
    <citation type="journal article" date="2022" name="Res Sq">
        <title>Comparative Genomics Reveals Insights into the Divergent Evolution of Astigmatic Mites and Household Pest Adaptations.</title>
        <authorList>
            <person name="Xiong Q."/>
            <person name="Wan A.T.-Y."/>
            <person name="Liu X.-Y."/>
            <person name="Fung C.S.-H."/>
            <person name="Xiao X."/>
            <person name="Malainual N."/>
            <person name="Hou J."/>
            <person name="Wang L."/>
            <person name="Wang M."/>
            <person name="Yang K."/>
            <person name="Cui Y."/>
            <person name="Leung E."/>
            <person name="Nong W."/>
            <person name="Shin S.-K."/>
            <person name="Au S."/>
            <person name="Jeong K.Y."/>
            <person name="Chew F.T."/>
            <person name="Hui J."/>
            <person name="Leung T.F."/>
            <person name="Tungtrongchitr A."/>
            <person name="Zhong N."/>
            <person name="Liu Z."/>
            <person name="Tsui S."/>
        </authorList>
    </citation>
    <scope>NUCLEOTIDE SEQUENCE</scope>
    <source>
        <strain evidence="1">Derf</strain>
        <tissue evidence="1">Whole organism</tissue>
    </source>
</reference>
<protein>
    <submittedName>
        <fullName evidence="1">Uncharacterized protein</fullName>
    </submittedName>
</protein>
<name>A0A922I5Z0_DERFA</name>
<evidence type="ECO:0000313" key="1">
    <source>
        <dbReference type="EMBL" id="KAH9520679.1"/>
    </source>
</evidence>